<evidence type="ECO:0000313" key="2">
    <source>
        <dbReference type="EMBL" id="JAD84193.1"/>
    </source>
</evidence>
<accession>A0A0A9DBY6</accession>
<feature type="compositionally biased region" description="Basic residues" evidence="1">
    <location>
        <begin position="52"/>
        <end position="62"/>
    </location>
</feature>
<protein>
    <submittedName>
        <fullName evidence="2">Uncharacterized protein</fullName>
    </submittedName>
</protein>
<proteinExistence type="predicted"/>
<feature type="compositionally biased region" description="Basic and acidic residues" evidence="1">
    <location>
        <begin position="28"/>
        <end position="51"/>
    </location>
</feature>
<feature type="region of interest" description="Disordered" evidence="1">
    <location>
        <begin position="28"/>
        <end position="73"/>
    </location>
</feature>
<organism evidence="2">
    <name type="scientific">Arundo donax</name>
    <name type="common">Giant reed</name>
    <name type="synonym">Donax arundinaceus</name>
    <dbReference type="NCBI Taxonomy" id="35708"/>
    <lineage>
        <taxon>Eukaryota</taxon>
        <taxon>Viridiplantae</taxon>
        <taxon>Streptophyta</taxon>
        <taxon>Embryophyta</taxon>
        <taxon>Tracheophyta</taxon>
        <taxon>Spermatophyta</taxon>
        <taxon>Magnoliopsida</taxon>
        <taxon>Liliopsida</taxon>
        <taxon>Poales</taxon>
        <taxon>Poaceae</taxon>
        <taxon>PACMAD clade</taxon>
        <taxon>Arundinoideae</taxon>
        <taxon>Arundineae</taxon>
        <taxon>Arundo</taxon>
    </lineage>
</organism>
<name>A0A0A9DBY6_ARUDO</name>
<dbReference type="AlphaFoldDB" id="A0A0A9DBY6"/>
<sequence length="73" mass="8657">MEEWGLAAYGALGWTGRRMRHRRVCRAEEEMAGKGKVEAEAMRGEEGGRGERRQRRPQRRQRRPEEEEEMGER</sequence>
<reference evidence="2" key="2">
    <citation type="journal article" date="2015" name="Data Brief">
        <title>Shoot transcriptome of the giant reed, Arundo donax.</title>
        <authorList>
            <person name="Barrero R.A."/>
            <person name="Guerrero F.D."/>
            <person name="Moolhuijzen P."/>
            <person name="Goolsby J.A."/>
            <person name="Tidwell J."/>
            <person name="Bellgard S.E."/>
            <person name="Bellgard M.I."/>
        </authorList>
    </citation>
    <scope>NUCLEOTIDE SEQUENCE</scope>
    <source>
        <tissue evidence="2">Shoot tissue taken approximately 20 cm above the soil surface</tissue>
    </source>
</reference>
<evidence type="ECO:0000256" key="1">
    <source>
        <dbReference type="SAM" id="MobiDB-lite"/>
    </source>
</evidence>
<dbReference type="EMBL" id="GBRH01213702">
    <property type="protein sequence ID" value="JAD84193.1"/>
    <property type="molecule type" value="Transcribed_RNA"/>
</dbReference>
<reference evidence="2" key="1">
    <citation type="submission" date="2014-09" db="EMBL/GenBank/DDBJ databases">
        <authorList>
            <person name="Magalhaes I.L.F."/>
            <person name="Oliveira U."/>
            <person name="Santos F.R."/>
            <person name="Vidigal T.H.D.A."/>
            <person name="Brescovit A.D."/>
            <person name="Santos A.J."/>
        </authorList>
    </citation>
    <scope>NUCLEOTIDE SEQUENCE</scope>
    <source>
        <tissue evidence="2">Shoot tissue taken approximately 20 cm above the soil surface</tissue>
    </source>
</reference>